<reference evidence="1 2" key="1">
    <citation type="journal article" date="2018" name="Sci. Data">
        <title>The draft genome sequence of cork oak.</title>
        <authorList>
            <person name="Ramos A.M."/>
            <person name="Usie A."/>
            <person name="Barbosa P."/>
            <person name="Barros P.M."/>
            <person name="Capote T."/>
            <person name="Chaves I."/>
            <person name="Simoes F."/>
            <person name="Abreu I."/>
            <person name="Carrasquinho I."/>
            <person name="Faro C."/>
            <person name="Guimaraes J.B."/>
            <person name="Mendonca D."/>
            <person name="Nobrega F."/>
            <person name="Rodrigues L."/>
            <person name="Saibo N.J.M."/>
            <person name="Varela M.C."/>
            <person name="Egas C."/>
            <person name="Matos J."/>
            <person name="Miguel C.M."/>
            <person name="Oliveira M.M."/>
            <person name="Ricardo C.P."/>
            <person name="Goncalves S."/>
        </authorList>
    </citation>
    <scope>NUCLEOTIDE SEQUENCE [LARGE SCALE GENOMIC DNA]</scope>
    <source>
        <strain evidence="2">cv. HL8</strain>
    </source>
</reference>
<organism evidence="1 2">
    <name type="scientific">Quercus suber</name>
    <name type="common">Cork oak</name>
    <dbReference type="NCBI Taxonomy" id="58331"/>
    <lineage>
        <taxon>Eukaryota</taxon>
        <taxon>Viridiplantae</taxon>
        <taxon>Streptophyta</taxon>
        <taxon>Embryophyta</taxon>
        <taxon>Tracheophyta</taxon>
        <taxon>Spermatophyta</taxon>
        <taxon>Magnoliopsida</taxon>
        <taxon>eudicotyledons</taxon>
        <taxon>Gunneridae</taxon>
        <taxon>Pentapetalae</taxon>
        <taxon>rosids</taxon>
        <taxon>fabids</taxon>
        <taxon>Fagales</taxon>
        <taxon>Fagaceae</taxon>
        <taxon>Quercus</taxon>
    </lineage>
</organism>
<dbReference type="EMBL" id="PKMF04000697">
    <property type="protein sequence ID" value="KAK7821617.1"/>
    <property type="molecule type" value="Genomic_DNA"/>
</dbReference>
<dbReference type="Proteomes" id="UP000237347">
    <property type="component" value="Unassembled WGS sequence"/>
</dbReference>
<keyword evidence="2" id="KW-1185">Reference proteome</keyword>
<name>A0AAW0J557_QUESU</name>
<protein>
    <submittedName>
        <fullName evidence="1">Uncharacterized protein</fullName>
    </submittedName>
</protein>
<evidence type="ECO:0000313" key="1">
    <source>
        <dbReference type="EMBL" id="KAK7821617.1"/>
    </source>
</evidence>
<proteinExistence type="predicted"/>
<accession>A0AAW0J557</accession>
<dbReference type="AlphaFoldDB" id="A0AAW0J557"/>
<comment type="caution">
    <text evidence="1">The sequence shown here is derived from an EMBL/GenBank/DDBJ whole genome shotgun (WGS) entry which is preliminary data.</text>
</comment>
<evidence type="ECO:0000313" key="2">
    <source>
        <dbReference type="Proteomes" id="UP000237347"/>
    </source>
</evidence>
<sequence>MEKEMEHFSVSGSSSIILSDDSQFLNTAKVGHDLSRSIESYDTGSEAVYYLGLDFYCGFSMESTSGRLSEADLRGYFGKYGGSGACFGSHRQRSKRVRQSDFKQVLVCYLIWLCP</sequence>
<gene>
    <name evidence="1" type="ORF">CFP56_037562</name>
</gene>